<accession>A0ABZ2M7X7</accession>
<dbReference type="RefSeq" id="WP_394828249.1">
    <property type="nucleotide sequence ID" value="NZ_CP089984.1"/>
</dbReference>
<proteinExistence type="predicted"/>
<dbReference type="Pfam" id="PF15580">
    <property type="entry name" value="Imm53"/>
    <property type="match status" value="1"/>
</dbReference>
<name>A0ABZ2M7X7_9BACT</name>
<reference evidence="1 2" key="1">
    <citation type="submission" date="2021-12" db="EMBL/GenBank/DDBJ databases">
        <title>Discovery of the Pendulisporaceae a myxobacterial family with distinct sporulation behavior and unique specialized metabolism.</title>
        <authorList>
            <person name="Garcia R."/>
            <person name="Popoff A."/>
            <person name="Bader C.D."/>
            <person name="Loehr J."/>
            <person name="Walesch S."/>
            <person name="Walt C."/>
            <person name="Boldt J."/>
            <person name="Bunk B."/>
            <person name="Haeckl F.J.F.P.J."/>
            <person name="Gunesch A.P."/>
            <person name="Birkelbach J."/>
            <person name="Nuebel U."/>
            <person name="Pietschmann T."/>
            <person name="Bach T."/>
            <person name="Mueller R."/>
        </authorList>
    </citation>
    <scope>NUCLEOTIDE SEQUENCE [LARGE SCALE GENOMIC DNA]</scope>
    <source>
        <strain evidence="1 2">MSr11954</strain>
    </source>
</reference>
<dbReference type="InterPro" id="IPR028228">
    <property type="entry name" value="Imm53"/>
</dbReference>
<dbReference type="EMBL" id="CP089984">
    <property type="protein sequence ID" value="WXB18618.1"/>
    <property type="molecule type" value="Genomic_DNA"/>
</dbReference>
<gene>
    <name evidence="1" type="ORF">LZC94_15425</name>
</gene>
<dbReference type="Proteomes" id="UP001370348">
    <property type="component" value="Chromosome"/>
</dbReference>
<keyword evidence="2" id="KW-1185">Reference proteome</keyword>
<evidence type="ECO:0000313" key="2">
    <source>
        <dbReference type="Proteomes" id="UP001370348"/>
    </source>
</evidence>
<organism evidence="1 2">
    <name type="scientific">Pendulispora albinea</name>
    <dbReference type="NCBI Taxonomy" id="2741071"/>
    <lineage>
        <taxon>Bacteria</taxon>
        <taxon>Pseudomonadati</taxon>
        <taxon>Myxococcota</taxon>
        <taxon>Myxococcia</taxon>
        <taxon>Myxococcales</taxon>
        <taxon>Sorangiineae</taxon>
        <taxon>Pendulisporaceae</taxon>
        <taxon>Pendulispora</taxon>
    </lineage>
</organism>
<sequence length="110" mass="12751">MKTHQPSETDLLARLEDWYLNECNGDWEHSFGVKLDTLDNPGWRVTVDLSDTRWAHLEIAKQIDGRTERDWIQFEVTKAQFVGCGGPRNLREILSRFFSIVDSVGREVNS</sequence>
<evidence type="ECO:0000313" key="1">
    <source>
        <dbReference type="EMBL" id="WXB18618.1"/>
    </source>
</evidence>
<protein>
    <submittedName>
        <fullName evidence="1">Immunity 53 family protein</fullName>
    </submittedName>
</protein>